<name>A0A9W9ZB10_9CNID</name>
<dbReference type="EMBL" id="MU826369">
    <property type="protein sequence ID" value="KAJ7378140.1"/>
    <property type="molecule type" value="Genomic_DNA"/>
</dbReference>
<keyword evidence="2" id="KW-1185">Reference proteome</keyword>
<protein>
    <submittedName>
        <fullName evidence="1">Uncharacterized protein</fullName>
    </submittedName>
</protein>
<evidence type="ECO:0000313" key="2">
    <source>
        <dbReference type="Proteomes" id="UP001163046"/>
    </source>
</evidence>
<accession>A0A9W9ZB10</accession>
<dbReference type="AlphaFoldDB" id="A0A9W9ZB10"/>
<organism evidence="1 2">
    <name type="scientific">Desmophyllum pertusum</name>
    <dbReference type="NCBI Taxonomy" id="174260"/>
    <lineage>
        <taxon>Eukaryota</taxon>
        <taxon>Metazoa</taxon>
        <taxon>Cnidaria</taxon>
        <taxon>Anthozoa</taxon>
        <taxon>Hexacorallia</taxon>
        <taxon>Scleractinia</taxon>
        <taxon>Caryophylliina</taxon>
        <taxon>Caryophylliidae</taxon>
        <taxon>Desmophyllum</taxon>
    </lineage>
</organism>
<reference evidence="1" key="1">
    <citation type="submission" date="2023-01" db="EMBL/GenBank/DDBJ databases">
        <title>Genome assembly of the deep-sea coral Lophelia pertusa.</title>
        <authorList>
            <person name="Herrera S."/>
            <person name="Cordes E."/>
        </authorList>
    </citation>
    <scope>NUCLEOTIDE SEQUENCE</scope>
    <source>
        <strain evidence="1">USNM1676648</strain>
        <tissue evidence="1">Polyp</tissue>
    </source>
</reference>
<gene>
    <name evidence="1" type="ORF">OS493_024805</name>
</gene>
<proteinExistence type="predicted"/>
<dbReference type="Proteomes" id="UP001163046">
    <property type="component" value="Unassembled WGS sequence"/>
</dbReference>
<evidence type="ECO:0000313" key="1">
    <source>
        <dbReference type="EMBL" id="KAJ7378140.1"/>
    </source>
</evidence>
<comment type="caution">
    <text evidence="1">The sequence shown here is derived from an EMBL/GenBank/DDBJ whole genome shotgun (WGS) entry which is preliminary data.</text>
</comment>
<sequence>MAGLPNRPPSVCVLSPQELSYEKVELGKIYIPANALIIAENERIFLAVANSLKDLKAVLIGMQCRGPGAVIQVIKSLKPRAGIFMGFSKSLQSRPYEIGDVIVAEAVLRKDTKQGKLERHPCSECLINVFDNGKYGWVPQSTANKLCMLVKFFRWEM</sequence>